<dbReference type="AlphaFoldDB" id="A0A4R6RB17"/>
<name>A0A4R6RB17_9HYPH</name>
<comment type="caution">
    <text evidence="11">The sequence shown here is derived from an EMBL/GenBank/DDBJ whole genome shotgun (WGS) entry which is preliminary data.</text>
</comment>
<evidence type="ECO:0000259" key="10">
    <source>
        <dbReference type="Pfam" id="PF01618"/>
    </source>
</evidence>
<keyword evidence="12" id="KW-1185">Reference proteome</keyword>
<dbReference type="Pfam" id="PF01618">
    <property type="entry name" value="MotA_ExbB"/>
    <property type="match status" value="1"/>
</dbReference>
<dbReference type="OrthoDB" id="9806929at2"/>
<reference evidence="11 12" key="1">
    <citation type="submission" date="2019-03" db="EMBL/GenBank/DDBJ databases">
        <title>Genomic Encyclopedia of Type Strains, Phase IV (KMG-IV): sequencing the most valuable type-strain genomes for metagenomic binning, comparative biology and taxonomic classification.</title>
        <authorList>
            <person name="Goeker M."/>
        </authorList>
    </citation>
    <scope>NUCLEOTIDE SEQUENCE [LARGE SCALE GENOMIC DNA]</scope>
    <source>
        <strain evidence="11 12">DSM 102969</strain>
    </source>
</reference>
<evidence type="ECO:0000256" key="8">
    <source>
        <dbReference type="ARBA" id="ARBA00023136"/>
    </source>
</evidence>
<proteinExistence type="inferred from homology"/>
<evidence type="ECO:0000313" key="11">
    <source>
        <dbReference type="EMBL" id="TDP83242.1"/>
    </source>
</evidence>
<keyword evidence="3" id="KW-0813">Transport</keyword>
<dbReference type="GO" id="GO:0005886">
    <property type="term" value="C:plasma membrane"/>
    <property type="evidence" value="ECO:0007669"/>
    <property type="project" value="UniProtKB-SubCell"/>
</dbReference>
<dbReference type="PANTHER" id="PTHR30433:SF2">
    <property type="entry name" value="MOTILITY PROTEIN A"/>
    <property type="match status" value="1"/>
</dbReference>
<keyword evidence="8 9" id="KW-0472">Membrane</keyword>
<dbReference type="EMBL" id="SNXY01000009">
    <property type="protein sequence ID" value="TDP83242.1"/>
    <property type="molecule type" value="Genomic_DNA"/>
</dbReference>
<comment type="subcellular location">
    <subcellularLocation>
        <location evidence="1">Cell membrane</location>
        <topology evidence="1">Multi-pass membrane protein</topology>
    </subcellularLocation>
</comment>
<evidence type="ECO:0000256" key="4">
    <source>
        <dbReference type="ARBA" id="ARBA00022475"/>
    </source>
</evidence>
<dbReference type="InterPro" id="IPR047055">
    <property type="entry name" value="MotA-like"/>
</dbReference>
<organism evidence="11 12">
    <name type="scientific">Oharaeibacter diazotrophicus</name>
    <dbReference type="NCBI Taxonomy" id="1920512"/>
    <lineage>
        <taxon>Bacteria</taxon>
        <taxon>Pseudomonadati</taxon>
        <taxon>Pseudomonadota</taxon>
        <taxon>Alphaproteobacteria</taxon>
        <taxon>Hyphomicrobiales</taxon>
        <taxon>Pleomorphomonadaceae</taxon>
        <taxon>Oharaeibacter</taxon>
    </lineage>
</organism>
<evidence type="ECO:0000256" key="3">
    <source>
        <dbReference type="ARBA" id="ARBA00022448"/>
    </source>
</evidence>
<dbReference type="GO" id="GO:0006935">
    <property type="term" value="P:chemotaxis"/>
    <property type="evidence" value="ECO:0007669"/>
    <property type="project" value="InterPro"/>
</dbReference>
<accession>A0A4R6RB17</accession>
<dbReference type="InterPro" id="IPR000540">
    <property type="entry name" value="Flag_MotA_CS"/>
</dbReference>
<feature type="transmembrane region" description="Helical" evidence="9">
    <location>
        <begin position="146"/>
        <end position="167"/>
    </location>
</feature>
<comment type="similarity">
    <text evidence="2">Belongs to the MotA family.</text>
</comment>
<feature type="domain" description="MotA/TolQ/ExbB proton channel" evidence="10">
    <location>
        <begin position="100"/>
        <end position="212"/>
    </location>
</feature>
<feature type="transmembrane region" description="Helical" evidence="9">
    <location>
        <begin position="35"/>
        <end position="61"/>
    </location>
</feature>
<keyword evidence="4" id="KW-1003">Cell membrane</keyword>
<evidence type="ECO:0000256" key="7">
    <source>
        <dbReference type="ARBA" id="ARBA00022989"/>
    </source>
</evidence>
<keyword evidence="5 9" id="KW-0812">Transmembrane</keyword>
<evidence type="ECO:0000313" key="12">
    <source>
        <dbReference type="Proteomes" id="UP000294547"/>
    </source>
</evidence>
<dbReference type="PROSITE" id="PS01307">
    <property type="entry name" value="MOTA"/>
    <property type="match status" value="1"/>
</dbReference>
<feature type="transmembrane region" description="Helical" evidence="9">
    <location>
        <begin position="179"/>
        <end position="202"/>
    </location>
</feature>
<dbReference type="Proteomes" id="UP000294547">
    <property type="component" value="Unassembled WGS sequence"/>
</dbReference>
<keyword evidence="6" id="KW-0283">Flagellar rotation</keyword>
<dbReference type="InterPro" id="IPR002898">
    <property type="entry name" value="MotA_ExbB_proton_chnl"/>
</dbReference>
<dbReference type="PANTHER" id="PTHR30433">
    <property type="entry name" value="CHEMOTAXIS PROTEIN MOTA"/>
    <property type="match status" value="1"/>
</dbReference>
<evidence type="ECO:0000256" key="5">
    <source>
        <dbReference type="ARBA" id="ARBA00022692"/>
    </source>
</evidence>
<dbReference type="RefSeq" id="WP_126538019.1">
    <property type="nucleotide sequence ID" value="NZ_BSPM01000009.1"/>
</dbReference>
<protein>
    <submittedName>
        <fullName evidence="11">Chemotaxis protein MotA</fullName>
    </submittedName>
</protein>
<keyword evidence="7 9" id="KW-1133">Transmembrane helix</keyword>
<evidence type="ECO:0000256" key="1">
    <source>
        <dbReference type="ARBA" id="ARBA00004651"/>
    </source>
</evidence>
<evidence type="ECO:0000256" key="9">
    <source>
        <dbReference type="SAM" id="Phobius"/>
    </source>
</evidence>
<sequence>MDFATIIGIAGAFGVVGWAISMGGSFDAFVDMPSIAIVFGGGIAATIIRFSLAGVVSAFALGSKTAFGGAGPNPRGMIEEICEIADIARRQGPLGLEAVKPSHPYLAKAVQMVTDGYAIDFMREALEKERDLALERLEEGARIYKALGDSGPAFGMIGTLVGLVQMLQQMDDPSKIGPAMAVALLTTLYGALLSNIICLPIFEKLNAKAKVEDVNLTLILDGMLQVRQNVSPNLVREVLKSYLPSQHREALDQQKAA</sequence>
<dbReference type="GO" id="GO:0071978">
    <property type="term" value="P:bacterial-type flagellum-dependent swarming motility"/>
    <property type="evidence" value="ECO:0007669"/>
    <property type="project" value="InterPro"/>
</dbReference>
<evidence type="ECO:0000256" key="2">
    <source>
        <dbReference type="ARBA" id="ARBA00008038"/>
    </source>
</evidence>
<gene>
    <name evidence="11" type="ORF">EDD54_3201</name>
</gene>
<evidence type="ECO:0000256" key="6">
    <source>
        <dbReference type="ARBA" id="ARBA00022779"/>
    </source>
</evidence>